<comment type="similarity">
    <text evidence="2 11">Belongs to the PEP-utilizing enzyme family.</text>
</comment>
<dbReference type="GO" id="GO:0046872">
    <property type="term" value="F:metal ion binding"/>
    <property type="evidence" value="ECO:0007669"/>
    <property type="project" value="UniProtKB-UniRule"/>
</dbReference>
<dbReference type="InterPro" id="IPR002192">
    <property type="entry name" value="PPDK_AMP/ATP-bd"/>
</dbReference>
<evidence type="ECO:0000313" key="18">
    <source>
        <dbReference type="EMBL" id="OPJ59454.1"/>
    </source>
</evidence>
<keyword evidence="19" id="KW-1185">Reference proteome</keyword>
<dbReference type="Gene3D" id="3.30.1490.20">
    <property type="entry name" value="ATP-grasp fold, A domain"/>
    <property type="match status" value="1"/>
</dbReference>
<dbReference type="GO" id="GO:0016301">
    <property type="term" value="F:kinase activity"/>
    <property type="evidence" value="ECO:0007669"/>
    <property type="project" value="UniProtKB-UniRule"/>
</dbReference>
<evidence type="ECO:0000256" key="8">
    <source>
        <dbReference type="ARBA" id="ARBA00022777"/>
    </source>
</evidence>
<dbReference type="InterPro" id="IPR023151">
    <property type="entry name" value="PEP_util_CS"/>
</dbReference>
<evidence type="ECO:0000259" key="16">
    <source>
        <dbReference type="Pfam" id="PF01326"/>
    </source>
</evidence>
<feature type="binding site" evidence="14">
    <location>
        <position position="771"/>
    </location>
    <ligand>
        <name>Mg(2+)</name>
        <dbReference type="ChEBI" id="CHEBI:18420"/>
    </ligand>
</feature>
<dbReference type="InterPro" id="IPR013815">
    <property type="entry name" value="ATP_grasp_subdomain_1"/>
</dbReference>
<evidence type="ECO:0000256" key="6">
    <source>
        <dbReference type="ARBA" id="ARBA00022723"/>
    </source>
</evidence>
<feature type="binding site" evidence="13">
    <location>
        <position position="769"/>
    </location>
    <ligand>
        <name>substrate</name>
    </ligand>
</feature>
<feature type="binding site" evidence="13">
    <location>
        <position position="618"/>
    </location>
    <ligand>
        <name>substrate</name>
    </ligand>
</feature>
<evidence type="ECO:0000256" key="12">
    <source>
        <dbReference type="PIRSR" id="PIRSR000853-1"/>
    </source>
</evidence>
<evidence type="ECO:0000256" key="3">
    <source>
        <dbReference type="ARBA" id="ARBA00011994"/>
    </source>
</evidence>
<dbReference type="PANTHER" id="PTHR22931">
    <property type="entry name" value="PHOSPHOENOLPYRUVATE DIKINASE-RELATED"/>
    <property type="match status" value="1"/>
</dbReference>
<evidence type="ECO:0000259" key="15">
    <source>
        <dbReference type="Pfam" id="PF00391"/>
    </source>
</evidence>
<dbReference type="Gene3D" id="3.30.470.20">
    <property type="entry name" value="ATP-grasp fold, B domain"/>
    <property type="match status" value="1"/>
</dbReference>
<sequence length="877" mass="96757">MDNKKYVYLFNEGSEDMRNLLGGKGANLAQMTRLGIPVPFGFTVTTEACNKYYEDGKVISKDVKAQVDAALETLEKKTGKTFGKGPNPLLVSVRSGARVSMPGMMDTILNLGLNEETVEVMAKLTNNPRFAYDSYRRFIQMFADVVMGVEKKLFEGLLDEVKEANGYKFDTDLTADDLKGLVVKFKELYKKEKGEDFPTDPAVQLVEAITAVFRSWDNPRADVYRRLNDIPSSWGTAVNVQEMVFGNKGNTSGTGVAFSRNPSTGEKGIFAEYLMNAQGEDVVAGIRTPEDISSLEKRNPAVYKQFIDIVNNLETHYKDMQDMEFTIEDGKLFFLQTRNGKRTAQAALKIAVDLVEEGLLTKEQAILKVEPKQLDTLLHPTFDQAALKKADVIAKGLPASPGAAAGKIAFSAEEAKERHANGEKVVLVRLETSPEDIEGMIAAEGILTVRGGMTSHAAVVARGMGACCVAGCGDVKVHEEERYIEVGGKKYTDKDYLSLDGNTGNVYGEAVSTVEPEISGYFGTFMGWADEIRKLKVRTNADTPRDAHTAVKYGAEGIGLCRTEHMFFGEDRIPAMREMIVAKTEEQRRKGLAKLLPMQREDFIGLYEAMEYRPVTIRFLDPPLHEFLPHADEDIAALAKEMGLTFEDLKATVESLHEFNPMMGHRGCRLAVSYPEIAEMQTRAVIEAALEVSGKHPEWNVIPEIMIPLVGEIKELKYVKDVVVKTAKAVMAEKGKEIEFKVGTMIEIPRAALTADEIAKEAEFFSFGTNDLTQMTFGFSRDDAGAFLGDYYDKKIYESDPFAKLDQTGVGKLVKMAAELGKSTRPDIKLGICGEHGGDPSSVEFCHSVGLNYVSCSPYRVPLARLAAAQAQVKNPR</sequence>
<reference evidence="18 19" key="1">
    <citation type="submission" date="2017-03" db="EMBL/GenBank/DDBJ databases">
        <title>Genome sequence of Clostridium oryzae DSM 28571.</title>
        <authorList>
            <person name="Poehlein A."/>
            <person name="Daniel R."/>
        </authorList>
    </citation>
    <scope>NUCLEOTIDE SEQUENCE [LARGE SCALE GENOMIC DNA]</scope>
    <source>
        <strain evidence="18 19">DSM 28571</strain>
    </source>
</reference>
<gene>
    <name evidence="18" type="primary">ppdK</name>
    <name evidence="18" type="ORF">CLORY_32960</name>
</gene>
<dbReference type="Gene3D" id="3.50.30.10">
    <property type="entry name" value="Phosphohistidine domain"/>
    <property type="match status" value="1"/>
</dbReference>
<dbReference type="AlphaFoldDB" id="A0A1V4II02"/>
<dbReference type="PANTHER" id="PTHR22931:SF9">
    <property type="entry name" value="PYRUVATE, PHOSPHATE DIKINASE 1, CHLOROPLASTIC"/>
    <property type="match status" value="1"/>
</dbReference>
<keyword evidence="7" id="KW-0547">Nucleotide-binding</keyword>
<evidence type="ECO:0000256" key="10">
    <source>
        <dbReference type="ARBA" id="ARBA00022842"/>
    </source>
</evidence>
<dbReference type="Proteomes" id="UP000190080">
    <property type="component" value="Unassembled WGS sequence"/>
</dbReference>
<evidence type="ECO:0000256" key="9">
    <source>
        <dbReference type="ARBA" id="ARBA00022840"/>
    </source>
</evidence>
<dbReference type="Pfam" id="PF01326">
    <property type="entry name" value="PPDK_N"/>
    <property type="match status" value="3"/>
</dbReference>
<dbReference type="InterPro" id="IPR010121">
    <property type="entry name" value="Pyruvate_phosphate_dikinase"/>
</dbReference>
<evidence type="ECO:0000256" key="13">
    <source>
        <dbReference type="PIRSR" id="PIRSR000853-2"/>
    </source>
</evidence>
<dbReference type="EC" id="2.7.9.1" evidence="3 11"/>
<keyword evidence="6 14" id="KW-0479">Metal-binding</keyword>
<keyword evidence="5 18" id="KW-0808">Transferase</keyword>
<accession>A0A1V4II02</accession>
<evidence type="ECO:0000313" key="19">
    <source>
        <dbReference type="Proteomes" id="UP000190080"/>
    </source>
</evidence>
<protein>
    <recommendedName>
        <fullName evidence="4 11">Pyruvate, phosphate dikinase</fullName>
        <ecNumber evidence="3 11">2.7.9.1</ecNumber>
    </recommendedName>
</protein>
<proteinExistence type="inferred from homology"/>
<dbReference type="GO" id="GO:0005524">
    <property type="term" value="F:ATP binding"/>
    <property type="evidence" value="ECO:0007669"/>
    <property type="project" value="UniProtKB-UniRule"/>
</dbReference>
<dbReference type="InterPro" id="IPR036637">
    <property type="entry name" value="Phosphohistidine_dom_sf"/>
</dbReference>
<organism evidence="18 19">
    <name type="scientific">Clostridium oryzae</name>
    <dbReference type="NCBI Taxonomy" id="1450648"/>
    <lineage>
        <taxon>Bacteria</taxon>
        <taxon>Bacillati</taxon>
        <taxon>Bacillota</taxon>
        <taxon>Clostridia</taxon>
        <taxon>Eubacteriales</taxon>
        <taxon>Clostridiaceae</taxon>
        <taxon>Clostridium</taxon>
    </lineage>
</organism>
<dbReference type="NCBIfam" id="TIGR01828">
    <property type="entry name" value="pyru_phos_dikin"/>
    <property type="match status" value="1"/>
</dbReference>
<feature type="binding site" evidence="13">
    <location>
        <position position="770"/>
    </location>
    <ligand>
        <name>substrate</name>
    </ligand>
</feature>
<keyword evidence="18" id="KW-0670">Pyruvate</keyword>
<keyword evidence="8 18" id="KW-0418">Kinase</keyword>
<feature type="active site" description="Proton donor" evidence="12">
    <location>
        <position position="833"/>
    </location>
</feature>
<feature type="domain" description="PEP-utilising enzyme C-terminal" evidence="17">
    <location>
        <begin position="520"/>
        <end position="872"/>
    </location>
</feature>
<dbReference type="SUPFAM" id="SSF56059">
    <property type="entry name" value="Glutathione synthetase ATP-binding domain-like"/>
    <property type="match status" value="1"/>
</dbReference>
<dbReference type="Gene3D" id="1.20.80.30">
    <property type="match status" value="1"/>
</dbReference>
<evidence type="ECO:0000256" key="14">
    <source>
        <dbReference type="PIRSR" id="PIRSR000853-3"/>
    </source>
</evidence>
<feature type="domain" description="Pyruvate phosphate dikinase AMP/ATP-binding" evidence="16">
    <location>
        <begin position="305"/>
        <end position="353"/>
    </location>
</feature>
<dbReference type="Pfam" id="PF00391">
    <property type="entry name" value="PEP-utilizers"/>
    <property type="match status" value="1"/>
</dbReference>
<dbReference type="RefSeq" id="WP_079426495.1">
    <property type="nucleotide sequence ID" value="NZ_MZGV01000044.1"/>
</dbReference>
<dbReference type="InterPro" id="IPR040442">
    <property type="entry name" value="Pyrv_kinase-like_dom_sf"/>
</dbReference>
<evidence type="ECO:0000256" key="11">
    <source>
        <dbReference type="PIRNR" id="PIRNR000853"/>
    </source>
</evidence>
<dbReference type="PROSITE" id="PS00370">
    <property type="entry name" value="PEP_ENZYMES_PHOS_SITE"/>
    <property type="match status" value="1"/>
</dbReference>
<dbReference type="Gene3D" id="3.20.20.60">
    <property type="entry name" value="Phosphoenolpyruvate-binding domains"/>
    <property type="match status" value="1"/>
</dbReference>
<feature type="binding site" evidence="14">
    <location>
        <position position="747"/>
    </location>
    <ligand>
        <name>Mg(2+)</name>
        <dbReference type="ChEBI" id="CHEBI:18420"/>
    </ligand>
</feature>
<evidence type="ECO:0000256" key="7">
    <source>
        <dbReference type="ARBA" id="ARBA00022741"/>
    </source>
</evidence>
<comment type="cofactor">
    <cofactor evidence="1 11 14">
        <name>Mg(2+)</name>
        <dbReference type="ChEBI" id="CHEBI:18420"/>
    </cofactor>
</comment>
<dbReference type="PROSITE" id="PS00742">
    <property type="entry name" value="PEP_ENZYMES_2"/>
    <property type="match status" value="1"/>
</dbReference>
<dbReference type="InterPro" id="IPR000121">
    <property type="entry name" value="PEP_util_C"/>
</dbReference>
<feature type="binding site" evidence="13">
    <location>
        <position position="562"/>
    </location>
    <ligand>
        <name>substrate</name>
    </ligand>
</feature>
<dbReference type="Gene3D" id="1.10.189.10">
    <property type="entry name" value="Pyruvate Phosphate Dikinase, domain 2"/>
    <property type="match status" value="1"/>
</dbReference>
<dbReference type="Pfam" id="PF02896">
    <property type="entry name" value="PEP-utilizers_C"/>
    <property type="match status" value="1"/>
</dbReference>
<feature type="domain" description="Pyruvate phosphate dikinase AMP/ATP-binding" evidence="16">
    <location>
        <begin position="59"/>
        <end position="300"/>
    </location>
</feature>
<evidence type="ECO:0000256" key="4">
    <source>
        <dbReference type="ARBA" id="ARBA00020138"/>
    </source>
</evidence>
<comment type="catalytic activity">
    <reaction evidence="11">
        <text>pyruvate + phosphate + ATP = phosphoenolpyruvate + AMP + diphosphate + H(+)</text>
        <dbReference type="Rhea" id="RHEA:10756"/>
        <dbReference type="ChEBI" id="CHEBI:15361"/>
        <dbReference type="ChEBI" id="CHEBI:15378"/>
        <dbReference type="ChEBI" id="CHEBI:30616"/>
        <dbReference type="ChEBI" id="CHEBI:33019"/>
        <dbReference type="ChEBI" id="CHEBI:43474"/>
        <dbReference type="ChEBI" id="CHEBI:58702"/>
        <dbReference type="ChEBI" id="CHEBI:456215"/>
        <dbReference type="EC" id="2.7.9.1"/>
    </reaction>
</comment>
<feature type="binding site" evidence="13">
    <location>
        <position position="747"/>
    </location>
    <ligand>
        <name>substrate</name>
    </ligand>
</feature>
<dbReference type="PIRSF" id="PIRSF000853">
    <property type="entry name" value="PPDK"/>
    <property type="match status" value="1"/>
</dbReference>
<evidence type="ECO:0000259" key="17">
    <source>
        <dbReference type="Pfam" id="PF02896"/>
    </source>
</evidence>
<keyword evidence="10 14" id="KW-0460">Magnesium</keyword>
<dbReference type="InterPro" id="IPR018274">
    <property type="entry name" value="PEP_util_AS"/>
</dbReference>
<name>A0A1V4II02_9CLOT</name>
<evidence type="ECO:0000256" key="5">
    <source>
        <dbReference type="ARBA" id="ARBA00022679"/>
    </source>
</evidence>
<feature type="active site" description="Tele-phosphohistidine intermediate" evidence="12">
    <location>
        <position position="456"/>
    </location>
</feature>
<comment type="caution">
    <text evidence="18">The sequence shown here is derived from an EMBL/GenBank/DDBJ whole genome shotgun (WGS) entry which is preliminary data.</text>
</comment>
<feature type="domain" description="Pyruvate phosphate dikinase AMP/ATP-binding" evidence="16">
    <location>
        <begin position="19"/>
        <end position="58"/>
    </location>
</feature>
<dbReference type="InterPro" id="IPR008279">
    <property type="entry name" value="PEP-util_enz_mobile_dom"/>
</dbReference>
<keyword evidence="9" id="KW-0067">ATP-binding</keyword>
<feature type="domain" description="PEP-utilising enzyme mobile" evidence="15">
    <location>
        <begin position="423"/>
        <end position="504"/>
    </location>
</feature>
<evidence type="ECO:0000256" key="1">
    <source>
        <dbReference type="ARBA" id="ARBA00001946"/>
    </source>
</evidence>
<dbReference type="EMBL" id="MZGV01000044">
    <property type="protein sequence ID" value="OPJ59454.1"/>
    <property type="molecule type" value="Genomic_DNA"/>
</dbReference>
<dbReference type="STRING" id="1450648.CLORY_32960"/>
<evidence type="ECO:0000256" key="2">
    <source>
        <dbReference type="ARBA" id="ARBA00007837"/>
    </source>
</evidence>
<dbReference type="InterPro" id="IPR015813">
    <property type="entry name" value="Pyrv/PenolPyrv_kinase-like_dom"/>
</dbReference>
<feature type="binding site" evidence="13">
    <location>
        <position position="771"/>
    </location>
    <ligand>
        <name>substrate</name>
    </ligand>
</feature>
<dbReference type="SUPFAM" id="SSF52009">
    <property type="entry name" value="Phosphohistidine domain"/>
    <property type="match status" value="1"/>
</dbReference>
<dbReference type="GO" id="GO:0050242">
    <property type="term" value="F:pyruvate, phosphate dikinase activity"/>
    <property type="evidence" value="ECO:0007669"/>
    <property type="project" value="UniProtKB-UniRule"/>
</dbReference>
<feature type="binding site" evidence="13">
    <location>
        <position position="768"/>
    </location>
    <ligand>
        <name>substrate</name>
    </ligand>
</feature>
<dbReference type="OrthoDB" id="9765468at2"/>
<dbReference type="NCBIfam" id="NF004531">
    <property type="entry name" value="PRK05878.1"/>
    <property type="match status" value="1"/>
</dbReference>
<dbReference type="SUPFAM" id="SSF51621">
    <property type="entry name" value="Phosphoenolpyruvate/pyruvate domain"/>
    <property type="match status" value="1"/>
</dbReference>